<keyword evidence="1" id="KW-0378">Hydrolase</keyword>
<dbReference type="Pfam" id="PF04203">
    <property type="entry name" value="Sortase"/>
    <property type="match status" value="1"/>
</dbReference>
<dbReference type="Proteomes" id="UP000806528">
    <property type="component" value="Unassembled WGS sequence"/>
</dbReference>
<evidence type="ECO:0000256" key="3">
    <source>
        <dbReference type="SAM" id="SignalP"/>
    </source>
</evidence>
<dbReference type="SUPFAM" id="SSF63817">
    <property type="entry name" value="Sortase"/>
    <property type="match status" value="1"/>
</dbReference>
<name>A0ABR9PAG2_9ACTN</name>
<protein>
    <submittedName>
        <fullName evidence="4">Class F sortase</fullName>
    </submittedName>
</protein>
<organism evidence="4 5">
    <name type="scientific">Nocardiopsis coralli</name>
    <dbReference type="NCBI Taxonomy" id="2772213"/>
    <lineage>
        <taxon>Bacteria</taxon>
        <taxon>Bacillati</taxon>
        <taxon>Actinomycetota</taxon>
        <taxon>Actinomycetes</taxon>
        <taxon>Streptosporangiales</taxon>
        <taxon>Nocardiopsidaceae</taxon>
        <taxon>Nocardiopsis</taxon>
    </lineage>
</organism>
<comment type="caution">
    <text evidence="4">The sequence shown here is derived from an EMBL/GenBank/DDBJ whole genome shotgun (WGS) entry which is preliminary data.</text>
</comment>
<dbReference type="RefSeq" id="WP_193123435.1">
    <property type="nucleotide sequence ID" value="NZ_JADBGI010000018.1"/>
</dbReference>
<feature type="chain" id="PRO_5046815489" evidence="3">
    <location>
        <begin position="20"/>
        <end position="202"/>
    </location>
</feature>
<evidence type="ECO:0000313" key="4">
    <source>
        <dbReference type="EMBL" id="MBE3000835.1"/>
    </source>
</evidence>
<proteinExistence type="predicted"/>
<evidence type="ECO:0000256" key="1">
    <source>
        <dbReference type="ARBA" id="ARBA00022801"/>
    </source>
</evidence>
<sequence>MSLTAAPLIWVAAAGCAAAPPTDGPPPTETSRAPDAPADEEPSQPQALPEEPADGDPAQVRVPGIDVSSELLHLGVEEDGSAVVPEDHDLASWYDRSGRPGQTRPTVVLGHVDSADGPAVFHRLQELEEGDTVEIDDAAGDTASYSVTGVHTFPKDAFPTFEVFGATGEDVLRLVTCTGDFDPDERSYTDNLVVFAERSTGG</sequence>
<dbReference type="InterPro" id="IPR023365">
    <property type="entry name" value="Sortase_dom-sf"/>
</dbReference>
<accession>A0ABR9PAG2</accession>
<keyword evidence="3" id="KW-0732">Signal</keyword>
<evidence type="ECO:0000313" key="5">
    <source>
        <dbReference type="Proteomes" id="UP000806528"/>
    </source>
</evidence>
<feature type="signal peptide" evidence="3">
    <location>
        <begin position="1"/>
        <end position="19"/>
    </location>
</feature>
<dbReference type="InterPro" id="IPR005754">
    <property type="entry name" value="Sortase"/>
</dbReference>
<dbReference type="Gene3D" id="2.40.260.10">
    <property type="entry name" value="Sortase"/>
    <property type="match status" value="1"/>
</dbReference>
<feature type="region of interest" description="Disordered" evidence="2">
    <location>
        <begin position="17"/>
        <end position="66"/>
    </location>
</feature>
<dbReference type="InterPro" id="IPR042001">
    <property type="entry name" value="Sortase_F"/>
</dbReference>
<reference evidence="4 5" key="1">
    <citation type="submission" date="2020-09" db="EMBL/GenBank/DDBJ databases">
        <title>Diversity and distribution of actinomycetes associated with coral in the coast of Hainan.</title>
        <authorList>
            <person name="Li F."/>
        </authorList>
    </citation>
    <scope>NUCLEOTIDE SEQUENCE [LARGE SCALE GENOMIC DNA]</scope>
    <source>
        <strain evidence="4 5">HNM0947</strain>
    </source>
</reference>
<keyword evidence="5" id="KW-1185">Reference proteome</keyword>
<gene>
    <name evidence="4" type="ORF">IDM40_19370</name>
</gene>
<dbReference type="CDD" id="cd05829">
    <property type="entry name" value="Sortase_F"/>
    <property type="match status" value="1"/>
</dbReference>
<dbReference type="EMBL" id="JADBGI010000018">
    <property type="protein sequence ID" value="MBE3000835.1"/>
    <property type="molecule type" value="Genomic_DNA"/>
</dbReference>
<evidence type="ECO:0000256" key="2">
    <source>
        <dbReference type="SAM" id="MobiDB-lite"/>
    </source>
</evidence>